<proteinExistence type="predicted"/>
<gene>
    <name evidence="2" type="ORF">METZ01_LOCUS126534</name>
</gene>
<feature type="compositionally biased region" description="Polar residues" evidence="1">
    <location>
        <begin position="9"/>
        <end position="28"/>
    </location>
</feature>
<accession>A0A381Y9X1</accession>
<evidence type="ECO:0000256" key="1">
    <source>
        <dbReference type="SAM" id="MobiDB-lite"/>
    </source>
</evidence>
<reference evidence="2" key="1">
    <citation type="submission" date="2018-05" db="EMBL/GenBank/DDBJ databases">
        <authorList>
            <person name="Lanie J.A."/>
            <person name="Ng W.-L."/>
            <person name="Kazmierczak K.M."/>
            <person name="Andrzejewski T.M."/>
            <person name="Davidsen T.M."/>
            <person name="Wayne K.J."/>
            <person name="Tettelin H."/>
            <person name="Glass J.I."/>
            <person name="Rusch D."/>
            <person name="Podicherti R."/>
            <person name="Tsui H.-C.T."/>
            <person name="Winkler M.E."/>
        </authorList>
    </citation>
    <scope>NUCLEOTIDE SEQUENCE</scope>
</reference>
<name>A0A381Y9X1_9ZZZZ</name>
<evidence type="ECO:0000313" key="2">
    <source>
        <dbReference type="EMBL" id="SVA73680.1"/>
    </source>
</evidence>
<dbReference type="AlphaFoldDB" id="A0A381Y9X1"/>
<organism evidence="2">
    <name type="scientific">marine metagenome</name>
    <dbReference type="NCBI Taxonomy" id="408172"/>
    <lineage>
        <taxon>unclassified sequences</taxon>
        <taxon>metagenomes</taxon>
        <taxon>ecological metagenomes</taxon>
    </lineage>
</organism>
<protein>
    <submittedName>
        <fullName evidence="2">Uncharacterized protein</fullName>
    </submittedName>
</protein>
<feature type="region of interest" description="Disordered" evidence="1">
    <location>
        <begin position="1"/>
        <end position="28"/>
    </location>
</feature>
<dbReference type="EMBL" id="UINC01017698">
    <property type="protein sequence ID" value="SVA73680.1"/>
    <property type="molecule type" value="Genomic_DNA"/>
</dbReference>
<sequence>MKYRENYEGTEQMSSERNYSRSVGESNSGLVKALKIL</sequence>